<evidence type="ECO:0000256" key="4">
    <source>
        <dbReference type="ARBA" id="ARBA00022989"/>
    </source>
</evidence>
<reference evidence="7" key="1">
    <citation type="submission" date="2014-08" db="EMBL/GenBank/DDBJ databases">
        <authorList>
            <person name="Murali S."/>
            <person name="Richards S."/>
            <person name="Bandaranaike D."/>
            <person name="Bellair M."/>
            <person name="Blankenburg K."/>
            <person name="Chao H."/>
            <person name="Dinh H."/>
            <person name="Doddapaneni H."/>
            <person name="Dugan-Rocha S."/>
            <person name="Elkadiri S."/>
            <person name="Gnanaolivu R."/>
            <person name="Hughes D."/>
            <person name="Lee S."/>
            <person name="Li M."/>
            <person name="Ming W."/>
            <person name="Munidasa M."/>
            <person name="Muniz J."/>
            <person name="Nguyen L."/>
            <person name="Osuji N."/>
            <person name="Pu L.-L."/>
            <person name="Puazo M."/>
            <person name="Skinner E."/>
            <person name="Qu C."/>
            <person name="Quiroz J."/>
            <person name="Raj R."/>
            <person name="Weissenberger G."/>
            <person name="Xin Y."/>
            <person name="Zou X."/>
            <person name="Han Y."/>
            <person name="Worley K."/>
            <person name="Muzny D."/>
            <person name="Gibbs R."/>
        </authorList>
    </citation>
    <scope>NUCLEOTIDE SEQUENCE</scope>
    <source>
        <strain evidence="7">HAZT.00-mixed</strain>
        <tissue evidence="7">Whole organism</tissue>
    </source>
</reference>
<dbReference type="GO" id="GO:0050909">
    <property type="term" value="P:sensory perception of taste"/>
    <property type="evidence" value="ECO:0007669"/>
    <property type="project" value="InterPro"/>
</dbReference>
<dbReference type="GO" id="GO:0005886">
    <property type="term" value="C:plasma membrane"/>
    <property type="evidence" value="ECO:0007669"/>
    <property type="project" value="UniProtKB-SubCell"/>
</dbReference>
<feature type="transmembrane region" description="Helical" evidence="6">
    <location>
        <begin position="114"/>
        <end position="133"/>
    </location>
</feature>
<evidence type="ECO:0000256" key="1">
    <source>
        <dbReference type="ARBA" id="ARBA00004651"/>
    </source>
</evidence>
<name>A0A6A0GV93_HYAAZ</name>
<reference evidence="7" key="3">
    <citation type="submission" date="2019-06" db="EMBL/GenBank/DDBJ databases">
        <authorList>
            <person name="Poynton C."/>
            <person name="Hasenbein S."/>
            <person name="Benoit J.B."/>
            <person name="Sepulveda M.S."/>
            <person name="Poelchau M.F."/>
            <person name="Murali S.C."/>
            <person name="Chen S."/>
            <person name="Glastad K.M."/>
            <person name="Werren J.H."/>
            <person name="Vineis J.H."/>
            <person name="Bowen J.L."/>
            <person name="Friedrich M."/>
            <person name="Jones J."/>
            <person name="Robertson H.M."/>
            <person name="Feyereisen R."/>
            <person name="Mechler-Hickson A."/>
            <person name="Mathers N."/>
            <person name="Lee C.E."/>
            <person name="Colbourne J.K."/>
            <person name="Biales A."/>
            <person name="Johnston J.S."/>
            <person name="Wellborn G.A."/>
            <person name="Rosendale A.J."/>
            <person name="Cridge A.G."/>
            <person name="Munoz-Torres M.C."/>
            <person name="Bain P.A."/>
            <person name="Manny A.R."/>
            <person name="Major K.M."/>
            <person name="Lambert F.N."/>
            <person name="Vulpe C.D."/>
            <person name="Tuck P."/>
            <person name="Blalock B.J."/>
            <person name="Lin Y.-Y."/>
            <person name="Smith M.E."/>
            <person name="Ochoa-Acuna H."/>
            <person name="Chen M.-J.M."/>
            <person name="Childers C.P."/>
            <person name="Qu J."/>
            <person name="Dugan S."/>
            <person name="Lee S.L."/>
            <person name="Chao H."/>
            <person name="Dinh H."/>
            <person name="Han Y."/>
            <person name="Doddapaneni H."/>
            <person name="Worley K.C."/>
            <person name="Muzny D.M."/>
            <person name="Gibbs R.A."/>
            <person name="Richards S."/>
        </authorList>
    </citation>
    <scope>NUCLEOTIDE SEQUENCE</scope>
    <source>
        <strain evidence="7">HAZT.00-mixed</strain>
        <tissue evidence="7">Whole organism</tissue>
    </source>
</reference>
<keyword evidence="3 6" id="KW-0812">Transmembrane</keyword>
<sequence>MKSKNQSLQRCFKVFTFMGFYLNLKNPTQTPMRQKQTVISPINVLNNQDVVNLNIHHDRRGWINKVNLIKASVLDNVKAFTWYFIMNALYLACCVFMYQKQDYTDTSITGLFDIAWFIFAPTMVLFSTIICIFSQKTFSKLFTVLASISNTGDSREIPTQKLNSNSCILLCFVFTRITRTYALIKTAMIHKNAGSNFIKIKILNYCVFFLMFAVAFVLVLSFNFFVGILKRTFEKNSKELAEHEASLDVFSAVASSCISGEIIATSSIGNGRDAGLLIKSDEFLREMERQMLLIDEALELINRGFSWILILLSCWFLTDFLFSIYLLLIALEIRNSEIESYIVFAVEAILFLLLMHNPADALSEAEEEFIVGLRRFIYRLPGHWISKPYTGLVMAIQRPRTLTLGNFGNVGRSSLLSTVAFMFSYLVVVIQFHIDGKHPAPSPSPTNAT</sequence>
<reference evidence="7" key="2">
    <citation type="journal article" date="2018" name="Environ. Sci. Technol.">
        <title>The Toxicogenome of Hyalella azteca: A Model for Sediment Ecotoxicology and Evolutionary Toxicology.</title>
        <authorList>
            <person name="Poynton H.C."/>
            <person name="Hasenbein S."/>
            <person name="Benoit J.B."/>
            <person name="Sepulveda M.S."/>
            <person name="Poelchau M.F."/>
            <person name="Hughes D.S.T."/>
            <person name="Murali S.C."/>
            <person name="Chen S."/>
            <person name="Glastad K.M."/>
            <person name="Goodisman M.A.D."/>
            <person name="Werren J.H."/>
            <person name="Vineis J.H."/>
            <person name="Bowen J.L."/>
            <person name="Friedrich M."/>
            <person name="Jones J."/>
            <person name="Robertson H.M."/>
            <person name="Feyereisen R."/>
            <person name="Mechler-Hickson A."/>
            <person name="Mathers N."/>
            <person name="Lee C.E."/>
            <person name="Colbourne J.K."/>
            <person name="Biales A."/>
            <person name="Johnston J.S."/>
            <person name="Wellborn G.A."/>
            <person name="Rosendale A.J."/>
            <person name="Cridge A.G."/>
            <person name="Munoz-Torres M.C."/>
            <person name="Bain P.A."/>
            <person name="Manny A.R."/>
            <person name="Major K.M."/>
            <person name="Lambert F.N."/>
            <person name="Vulpe C.D."/>
            <person name="Tuck P."/>
            <person name="Blalock B.J."/>
            <person name="Lin Y.Y."/>
            <person name="Smith M.E."/>
            <person name="Ochoa-Acuna H."/>
            <person name="Chen M.M."/>
            <person name="Childers C.P."/>
            <person name="Qu J."/>
            <person name="Dugan S."/>
            <person name="Lee S.L."/>
            <person name="Chao H."/>
            <person name="Dinh H."/>
            <person name="Han Y."/>
            <person name="Doddapaneni H."/>
            <person name="Worley K.C."/>
            <person name="Muzny D.M."/>
            <person name="Gibbs R.A."/>
            <person name="Richards S."/>
        </authorList>
    </citation>
    <scope>NUCLEOTIDE SEQUENCE</scope>
    <source>
        <strain evidence="7">HAZT.00-mixed</strain>
        <tissue evidence="7">Whole organism</tissue>
    </source>
</reference>
<dbReference type="EMBL" id="JQDR03013934">
    <property type="protein sequence ID" value="KAA0188928.1"/>
    <property type="molecule type" value="Genomic_DNA"/>
</dbReference>
<feature type="transmembrane region" description="Helical" evidence="6">
    <location>
        <begin position="305"/>
        <end position="329"/>
    </location>
</feature>
<keyword evidence="7" id="KW-0675">Receptor</keyword>
<organism evidence="7">
    <name type="scientific">Hyalella azteca</name>
    <name type="common">Amphipod</name>
    <dbReference type="NCBI Taxonomy" id="294128"/>
    <lineage>
        <taxon>Eukaryota</taxon>
        <taxon>Metazoa</taxon>
        <taxon>Ecdysozoa</taxon>
        <taxon>Arthropoda</taxon>
        <taxon>Crustacea</taxon>
        <taxon>Multicrustacea</taxon>
        <taxon>Malacostraca</taxon>
        <taxon>Eumalacostraca</taxon>
        <taxon>Peracarida</taxon>
        <taxon>Amphipoda</taxon>
        <taxon>Senticaudata</taxon>
        <taxon>Talitrida</taxon>
        <taxon>Talitroidea</taxon>
        <taxon>Hyalellidae</taxon>
        <taxon>Hyalella</taxon>
    </lineage>
</organism>
<evidence type="ECO:0000313" key="7">
    <source>
        <dbReference type="EMBL" id="KAA0188928.1"/>
    </source>
</evidence>
<feature type="transmembrane region" description="Helical" evidence="6">
    <location>
        <begin position="202"/>
        <end position="229"/>
    </location>
</feature>
<keyword evidence="4 6" id="KW-1133">Transmembrane helix</keyword>
<accession>A0A6A0GV93</accession>
<dbReference type="AlphaFoldDB" id="A0A6A0GV93"/>
<feature type="transmembrane region" description="Helical" evidence="6">
    <location>
        <begin position="414"/>
        <end position="434"/>
    </location>
</feature>
<protein>
    <submittedName>
        <fullName evidence="7">Gustatory receptor 92</fullName>
    </submittedName>
</protein>
<evidence type="ECO:0000256" key="2">
    <source>
        <dbReference type="ARBA" id="ARBA00022475"/>
    </source>
</evidence>
<comment type="caution">
    <text evidence="7">The sequence shown here is derived from an EMBL/GenBank/DDBJ whole genome shotgun (WGS) entry which is preliminary data.</text>
</comment>
<feature type="non-terminal residue" evidence="7">
    <location>
        <position position="449"/>
    </location>
</feature>
<evidence type="ECO:0000256" key="3">
    <source>
        <dbReference type="ARBA" id="ARBA00022692"/>
    </source>
</evidence>
<evidence type="ECO:0000256" key="5">
    <source>
        <dbReference type="ARBA" id="ARBA00023136"/>
    </source>
</evidence>
<keyword evidence="2" id="KW-1003">Cell membrane</keyword>
<comment type="subcellular location">
    <subcellularLocation>
        <location evidence="1">Cell membrane</location>
        <topology evidence="1">Multi-pass membrane protein</topology>
    </subcellularLocation>
</comment>
<dbReference type="InterPro" id="IPR013604">
    <property type="entry name" value="7TM_chemorcpt"/>
</dbReference>
<feature type="transmembrane region" description="Helical" evidence="6">
    <location>
        <begin position="80"/>
        <end position="99"/>
    </location>
</feature>
<proteinExistence type="predicted"/>
<keyword evidence="5 6" id="KW-0472">Membrane</keyword>
<gene>
    <name evidence="7" type="ORF">HAZT_HAZT011824</name>
</gene>
<dbReference type="Proteomes" id="UP000711488">
    <property type="component" value="Unassembled WGS sequence"/>
</dbReference>
<evidence type="ECO:0000256" key="6">
    <source>
        <dbReference type="SAM" id="Phobius"/>
    </source>
</evidence>
<dbReference type="Pfam" id="PF08395">
    <property type="entry name" value="7tm_7"/>
    <property type="match status" value="1"/>
</dbReference>